<dbReference type="AlphaFoldDB" id="A0A918PSX2"/>
<evidence type="ECO:0000313" key="2">
    <source>
        <dbReference type="Proteomes" id="UP000630936"/>
    </source>
</evidence>
<name>A0A918PSX2_9ACTN</name>
<dbReference type="RefSeq" id="WP_190121940.1">
    <property type="nucleotide sequence ID" value="NZ_BMWG01000002.1"/>
</dbReference>
<evidence type="ECO:0000313" key="1">
    <source>
        <dbReference type="EMBL" id="GGZ21803.1"/>
    </source>
</evidence>
<protein>
    <submittedName>
        <fullName evidence="1">Uncharacterized protein</fullName>
    </submittedName>
</protein>
<accession>A0A918PSX2</accession>
<comment type="caution">
    <text evidence="1">The sequence shown here is derived from an EMBL/GenBank/DDBJ whole genome shotgun (WGS) entry which is preliminary data.</text>
</comment>
<keyword evidence="2" id="KW-1185">Reference proteome</keyword>
<organism evidence="1 2">
    <name type="scientific">Streptomyces inusitatus</name>
    <dbReference type="NCBI Taxonomy" id="68221"/>
    <lineage>
        <taxon>Bacteria</taxon>
        <taxon>Bacillati</taxon>
        <taxon>Actinomycetota</taxon>
        <taxon>Actinomycetes</taxon>
        <taxon>Kitasatosporales</taxon>
        <taxon>Streptomycetaceae</taxon>
        <taxon>Streptomyces</taxon>
    </lineage>
</organism>
<proteinExistence type="predicted"/>
<reference evidence="1" key="1">
    <citation type="journal article" date="2014" name="Int. J. Syst. Evol. Microbiol.">
        <title>Complete genome sequence of Corynebacterium casei LMG S-19264T (=DSM 44701T), isolated from a smear-ripened cheese.</title>
        <authorList>
            <consortium name="US DOE Joint Genome Institute (JGI-PGF)"/>
            <person name="Walter F."/>
            <person name="Albersmeier A."/>
            <person name="Kalinowski J."/>
            <person name="Ruckert C."/>
        </authorList>
    </citation>
    <scope>NUCLEOTIDE SEQUENCE</scope>
    <source>
        <strain evidence="1">JCM 4988</strain>
    </source>
</reference>
<dbReference type="Proteomes" id="UP000630936">
    <property type="component" value="Unassembled WGS sequence"/>
</dbReference>
<gene>
    <name evidence="1" type="ORF">GCM10010387_13670</name>
</gene>
<dbReference type="EMBL" id="BMWG01000002">
    <property type="protein sequence ID" value="GGZ21803.1"/>
    <property type="molecule type" value="Genomic_DNA"/>
</dbReference>
<reference evidence="1" key="2">
    <citation type="submission" date="2020-09" db="EMBL/GenBank/DDBJ databases">
        <authorList>
            <person name="Sun Q."/>
            <person name="Ohkuma M."/>
        </authorList>
    </citation>
    <scope>NUCLEOTIDE SEQUENCE</scope>
    <source>
        <strain evidence="1">JCM 4988</strain>
    </source>
</reference>
<sequence>MTEIQQVPATATATVATTTTATVAEHANANAGTLTDSARRTALWKRRLFEAEAGLTRFLVEARAGVHMQELLKVKHDIFESLPEGEEEQEWKAAFFRGQALMEKFVVGHFGLGDLAAWAMSNSTIYAAVDPGPKHDAVIPLERLNAQADLYDSDTEWVEHDADRAVLRIRHCAIWDYRELARKRGVTITLRSPCEYCVPATTGMITNKGLSATHELTEDQSGKGCVWTTSRSVSRPAEGH</sequence>